<feature type="non-terminal residue" evidence="1">
    <location>
        <position position="27"/>
    </location>
</feature>
<evidence type="ECO:0000313" key="1">
    <source>
        <dbReference type="EMBL" id="CAG7724439.1"/>
    </source>
</evidence>
<reference evidence="1" key="1">
    <citation type="submission" date="2021-06" db="EMBL/GenBank/DDBJ databases">
        <authorList>
            <person name="Hodson N. C."/>
            <person name="Mongue J. A."/>
            <person name="Jaron S. K."/>
        </authorList>
    </citation>
    <scope>NUCLEOTIDE SEQUENCE</scope>
</reference>
<protein>
    <submittedName>
        <fullName evidence="1">Uncharacterized protein</fullName>
    </submittedName>
</protein>
<name>A0A8J2JQF7_9HEXA</name>
<evidence type="ECO:0000313" key="2">
    <source>
        <dbReference type="Proteomes" id="UP000708208"/>
    </source>
</evidence>
<dbReference type="EMBL" id="CAJVCH010109854">
    <property type="protein sequence ID" value="CAG7724439.1"/>
    <property type="molecule type" value="Genomic_DNA"/>
</dbReference>
<dbReference type="Proteomes" id="UP000708208">
    <property type="component" value="Unassembled WGS sequence"/>
</dbReference>
<keyword evidence="2" id="KW-1185">Reference proteome</keyword>
<dbReference type="AlphaFoldDB" id="A0A8J2JQF7"/>
<gene>
    <name evidence="1" type="ORF">AFUS01_LOCUS13465</name>
</gene>
<organism evidence="1 2">
    <name type="scientific">Allacma fusca</name>
    <dbReference type="NCBI Taxonomy" id="39272"/>
    <lineage>
        <taxon>Eukaryota</taxon>
        <taxon>Metazoa</taxon>
        <taxon>Ecdysozoa</taxon>
        <taxon>Arthropoda</taxon>
        <taxon>Hexapoda</taxon>
        <taxon>Collembola</taxon>
        <taxon>Symphypleona</taxon>
        <taxon>Sminthuridae</taxon>
        <taxon>Allacma</taxon>
    </lineage>
</organism>
<comment type="caution">
    <text evidence="1">The sequence shown here is derived from an EMBL/GenBank/DDBJ whole genome shotgun (WGS) entry which is preliminary data.</text>
</comment>
<accession>A0A8J2JQF7</accession>
<proteinExistence type="predicted"/>
<sequence>QALMVSNYLGTIHLRSGSGLGKLGSRK</sequence>